<dbReference type="Ensembl" id="ENSOKIT00005041943.1">
    <property type="protein sequence ID" value="ENSOKIP00005039752.1"/>
    <property type="gene ID" value="ENSOKIG00005016889.1"/>
</dbReference>
<comment type="subcellular location">
    <subcellularLocation>
        <location evidence="1">Nucleus</location>
        <location evidence="1">Nucleolus</location>
    </subcellularLocation>
</comment>
<feature type="region of interest" description="Disordered" evidence="6">
    <location>
        <begin position="337"/>
        <end position="453"/>
    </location>
</feature>
<feature type="compositionally biased region" description="Basic and acidic residues" evidence="6">
    <location>
        <begin position="89"/>
        <end position="104"/>
    </location>
</feature>
<evidence type="ECO:0000256" key="4">
    <source>
        <dbReference type="ARBA" id="ARBA00023242"/>
    </source>
</evidence>
<dbReference type="PROSITE" id="PS50102">
    <property type="entry name" value="RRM"/>
    <property type="match status" value="2"/>
</dbReference>
<feature type="compositionally biased region" description="Basic and acidic residues" evidence="6">
    <location>
        <begin position="64"/>
        <end position="75"/>
    </location>
</feature>
<organism evidence="8 9">
    <name type="scientific">Oncorhynchus kisutch</name>
    <name type="common">Coho salmon</name>
    <name type="synonym">Salmo kisutch</name>
    <dbReference type="NCBI Taxonomy" id="8019"/>
    <lineage>
        <taxon>Eukaryota</taxon>
        <taxon>Metazoa</taxon>
        <taxon>Chordata</taxon>
        <taxon>Craniata</taxon>
        <taxon>Vertebrata</taxon>
        <taxon>Euteleostomi</taxon>
        <taxon>Actinopterygii</taxon>
        <taxon>Neopterygii</taxon>
        <taxon>Teleostei</taxon>
        <taxon>Protacanthopterygii</taxon>
        <taxon>Salmoniformes</taxon>
        <taxon>Salmonidae</taxon>
        <taxon>Salmoninae</taxon>
        <taxon>Oncorhynchus</taxon>
    </lineage>
</organism>
<protein>
    <submittedName>
        <fullName evidence="8">RNA binding motif protein 34</fullName>
    </submittedName>
</protein>
<feature type="domain" description="RRM" evidence="7">
    <location>
        <begin position="264"/>
        <end position="341"/>
    </location>
</feature>
<feature type="domain" description="RRM" evidence="7">
    <location>
        <begin position="161"/>
        <end position="256"/>
    </location>
</feature>
<feature type="compositionally biased region" description="Basic and acidic residues" evidence="6">
    <location>
        <begin position="355"/>
        <end position="377"/>
    </location>
</feature>
<evidence type="ECO:0000256" key="6">
    <source>
        <dbReference type="SAM" id="MobiDB-lite"/>
    </source>
</evidence>
<dbReference type="Gene3D" id="3.30.70.330">
    <property type="match status" value="2"/>
</dbReference>
<keyword evidence="4" id="KW-0539">Nucleus</keyword>
<dbReference type="PANTHER" id="PTHR23236">
    <property type="entry name" value="EUKARYOTIC TRANSLATION INITIATION FACTOR 4B/4H"/>
    <property type="match status" value="1"/>
</dbReference>
<evidence type="ECO:0000256" key="5">
    <source>
        <dbReference type="PROSITE-ProRule" id="PRU00176"/>
    </source>
</evidence>
<dbReference type="InterPro" id="IPR035979">
    <property type="entry name" value="RBD_domain_sf"/>
</dbReference>
<name>A0A8C7GCQ3_ONCKI</name>
<dbReference type="PANTHER" id="PTHR23236:SF25">
    <property type="entry name" value="RNA-BINDING PROTEIN 34"/>
    <property type="match status" value="1"/>
</dbReference>
<feature type="compositionally biased region" description="Basic residues" evidence="6">
    <location>
        <begin position="79"/>
        <end position="88"/>
    </location>
</feature>
<proteinExistence type="inferred from homology"/>
<accession>A0A8C7GCQ3</accession>
<dbReference type="GeneTree" id="ENSGT00390000011249"/>
<dbReference type="InterPro" id="IPR034221">
    <property type="entry name" value="RBM34_RRM2"/>
</dbReference>
<reference evidence="8" key="1">
    <citation type="submission" date="2025-08" db="UniProtKB">
        <authorList>
            <consortium name="Ensembl"/>
        </authorList>
    </citation>
    <scope>IDENTIFICATION</scope>
</reference>
<dbReference type="Proteomes" id="UP000694557">
    <property type="component" value="Unassembled WGS sequence"/>
</dbReference>
<dbReference type="CDD" id="cd12395">
    <property type="entry name" value="RRM2_RBM34"/>
    <property type="match status" value="1"/>
</dbReference>
<evidence type="ECO:0000256" key="2">
    <source>
        <dbReference type="ARBA" id="ARBA00007077"/>
    </source>
</evidence>
<dbReference type="RefSeq" id="XP_031654854.1">
    <property type="nucleotide sequence ID" value="XM_031798994.1"/>
</dbReference>
<dbReference type="InterPro" id="IPR012677">
    <property type="entry name" value="Nucleotide-bd_a/b_plait_sf"/>
</dbReference>
<dbReference type="KEGG" id="oki:109865656"/>
<dbReference type="CDD" id="cd12394">
    <property type="entry name" value="RRM1_RBM34"/>
    <property type="match status" value="1"/>
</dbReference>
<dbReference type="GeneID" id="109865656"/>
<dbReference type="SUPFAM" id="SSF54928">
    <property type="entry name" value="RNA-binding domain, RBD"/>
    <property type="match status" value="2"/>
</dbReference>
<keyword evidence="3 5" id="KW-0694">RNA-binding</keyword>
<evidence type="ECO:0000259" key="7">
    <source>
        <dbReference type="PROSITE" id="PS50102"/>
    </source>
</evidence>
<dbReference type="RefSeq" id="XP_031654855.1">
    <property type="nucleotide sequence ID" value="XM_031798995.1"/>
</dbReference>
<evidence type="ECO:0000313" key="9">
    <source>
        <dbReference type="Proteomes" id="UP000694557"/>
    </source>
</evidence>
<dbReference type="SMART" id="SM00360">
    <property type="entry name" value="RRM"/>
    <property type="match status" value="2"/>
</dbReference>
<reference evidence="8" key="2">
    <citation type="submission" date="2025-09" db="UniProtKB">
        <authorList>
            <consortium name="Ensembl"/>
        </authorList>
    </citation>
    <scope>IDENTIFICATION</scope>
</reference>
<dbReference type="InterPro" id="IPR000504">
    <property type="entry name" value="RRM_dom"/>
</dbReference>
<keyword evidence="9" id="KW-1185">Reference proteome</keyword>
<sequence length="453" mass="50045">MKNTLSGESEEGPSVDKQSLDYVVGSVSGSLFPKESTSSSGSLSALFQAAPVVDTLFFVPAPKPEPRSVELKEGAVTKVPKHQKQTKKAAKDKSSADLSLENRESALQNADEDEQVPKMPKKTKRKAVEMGEGGATEEEERQTKKQRTGAQIAEERVKQKRTVFVGNLPASCTKKTLQLVFKDQGAIESIRFRSVVREDPSMSRKVAAIQRKVHPKKQSINAYVVFEAEEGAEKALERNGMEIEKNFHIRVDRVSKISLHDHKRSIFIGNLPFDINELPLRQHFEECGKVEGVRLVRDKNSGMGKGFGYILFESIDAVQLALKLDGSKLLGRSVRVKRSVKKEKEKKKVVHRGPRGKEREIKGAGKEPTKGGFKERPGQGGPQNKSSGRPQGKGPQIKSMGKPFKKSLGEATKAPTGPSSFKGEMADPNRKKAKAKALKKKLKPRKRNQVVHI</sequence>
<dbReference type="AlphaFoldDB" id="A0A8C7GCQ3"/>
<feature type="compositionally biased region" description="Basic residues" evidence="6">
    <location>
        <begin position="337"/>
        <end position="354"/>
    </location>
</feature>
<comment type="similarity">
    <text evidence="2">Belongs to the RRM RBM34 family.</text>
</comment>
<evidence type="ECO:0000256" key="3">
    <source>
        <dbReference type="ARBA" id="ARBA00022884"/>
    </source>
</evidence>
<evidence type="ECO:0000256" key="1">
    <source>
        <dbReference type="ARBA" id="ARBA00004604"/>
    </source>
</evidence>
<evidence type="ECO:0000313" key="8">
    <source>
        <dbReference type="Ensembl" id="ENSOKIP00005039752.1"/>
    </source>
</evidence>
<feature type="compositionally biased region" description="Basic residues" evidence="6">
    <location>
        <begin position="431"/>
        <end position="453"/>
    </location>
</feature>
<feature type="region of interest" description="Disordered" evidence="6">
    <location>
        <begin position="59"/>
        <end position="151"/>
    </location>
</feature>
<dbReference type="GO" id="GO:0003723">
    <property type="term" value="F:RNA binding"/>
    <property type="evidence" value="ECO:0007669"/>
    <property type="project" value="UniProtKB-UniRule"/>
</dbReference>
<dbReference type="Pfam" id="PF00076">
    <property type="entry name" value="RRM_1"/>
    <property type="match status" value="2"/>
</dbReference>
<gene>
    <name evidence="8" type="primary">LOC109865656</name>
</gene>